<protein>
    <recommendedName>
        <fullName evidence="5">Protein-lysine N-methyltransferase SMYD4</fullName>
    </recommendedName>
    <alternativeName>
        <fullName evidence="6">SET and MYND domain-containing protein 4</fullName>
    </alternativeName>
</protein>
<dbReference type="InterPro" id="IPR046341">
    <property type="entry name" value="SET_dom_sf"/>
</dbReference>
<dbReference type="EnsemblMetazoa" id="AATE008287-RA">
    <property type="protein sequence ID" value="AATE008287-PA.1"/>
    <property type="gene ID" value="AATE008287"/>
</dbReference>
<dbReference type="PANTHER" id="PTHR47111:SF1">
    <property type="entry name" value="SET AND MYND DOMAIN-CONTAINING PROTEIN 4"/>
    <property type="match status" value="1"/>
</dbReference>
<dbReference type="InterPro" id="IPR001214">
    <property type="entry name" value="SET_dom"/>
</dbReference>
<evidence type="ECO:0000256" key="5">
    <source>
        <dbReference type="ARBA" id="ARBA00093635"/>
    </source>
</evidence>
<dbReference type="GO" id="GO:0008270">
    <property type="term" value="F:zinc ion binding"/>
    <property type="evidence" value="ECO:0007669"/>
    <property type="project" value="UniProtKB-KW"/>
</dbReference>
<dbReference type="VEuPathDB" id="VectorBase:AATE008287"/>
<dbReference type="GO" id="GO:0008276">
    <property type="term" value="F:protein methyltransferase activity"/>
    <property type="evidence" value="ECO:0007669"/>
    <property type="project" value="UniProtKB-ARBA"/>
</dbReference>
<dbReference type="Gene3D" id="1.25.40.10">
    <property type="entry name" value="Tetratricopeptide repeat domain"/>
    <property type="match status" value="1"/>
</dbReference>
<dbReference type="SUPFAM" id="SSF144232">
    <property type="entry name" value="HIT/MYND zinc finger-like"/>
    <property type="match status" value="2"/>
</dbReference>
<proteinExistence type="predicted"/>
<dbReference type="InterPro" id="IPR044421">
    <property type="entry name" value="SMYD4_SET"/>
</dbReference>
<dbReference type="Gene3D" id="2.170.270.10">
    <property type="entry name" value="SET domain"/>
    <property type="match status" value="2"/>
</dbReference>
<keyword evidence="3" id="KW-0862">Zinc</keyword>
<dbReference type="GO" id="GO:0008170">
    <property type="term" value="F:N-methyltransferase activity"/>
    <property type="evidence" value="ECO:0007669"/>
    <property type="project" value="UniProtKB-ARBA"/>
</dbReference>
<dbReference type="CDD" id="cd10536">
    <property type="entry name" value="SET_SMYD4"/>
    <property type="match status" value="1"/>
</dbReference>
<dbReference type="SUPFAM" id="SSF82199">
    <property type="entry name" value="SET domain"/>
    <property type="match status" value="2"/>
</dbReference>
<dbReference type="PROSITE" id="PS50280">
    <property type="entry name" value="SET"/>
    <property type="match status" value="2"/>
</dbReference>
<dbReference type="SUPFAM" id="SSF48452">
    <property type="entry name" value="TPR-like"/>
    <property type="match status" value="1"/>
</dbReference>
<evidence type="ECO:0000256" key="6">
    <source>
        <dbReference type="ARBA" id="ARBA00093680"/>
    </source>
</evidence>
<dbReference type="InterPro" id="IPR011990">
    <property type="entry name" value="TPR-like_helical_dom_sf"/>
</dbReference>
<name>A0A182IZ54_ANOAO</name>
<dbReference type="InterPro" id="IPR002893">
    <property type="entry name" value="Znf_MYND"/>
</dbReference>
<evidence type="ECO:0000313" key="7">
    <source>
        <dbReference type="EnsemblMetazoa" id="AATE008287-PA.1"/>
    </source>
</evidence>
<organism evidence="7">
    <name type="scientific">Anopheles atroparvus</name>
    <name type="common">European mosquito</name>
    <dbReference type="NCBI Taxonomy" id="41427"/>
    <lineage>
        <taxon>Eukaryota</taxon>
        <taxon>Metazoa</taxon>
        <taxon>Ecdysozoa</taxon>
        <taxon>Arthropoda</taxon>
        <taxon>Hexapoda</taxon>
        <taxon>Insecta</taxon>
        <taxon>Pterygota</taxon>
        <taxon>Neoptera</taxon>
        <taxon>Endopterygota</taxon>
        <taxon>Diptera</taxon>
        <taxon>Nematocera</taxon>
        <taxon>Culicoidea</taxon>
        <taxon>Culicidae</taxon>
        <taxon>Anophelinae</taxon>
        <taxon>Anopheles</taxon>
    </lineage>
</organism>
<dbReference type="Gene3D" id="6.10.140.2220">
    <property type="match status" value="2"/>
</dbReference>
<dbReference type="PROSITE" id="PS50865">
    <property type="entry name" value="ZF_MYND_2"/>
    <property type="match status" value="2"/>
</dbReference>
<sequence length="1007" mass="115255">MADSLEETFGAWELFEEIWDKFVATATDRESNGDMSDILCAALQLFSKEMKTKDAFDGLRKLKLSKDVKDNGKAADSRAKGNALFHPKVKRYIEAVKRYNESLSFSEKGSEARALAYANRSAVCYELHRYKECLDNIRLARESNYPARLADKLNKRELAAKEALNDGVNEESTKNGEPVCTLTYDKNELVPQAVSCLELRKSEEYGRFVATTRDLKAGDVVIMEKPFCTLLLDVYRYTRCDFCHHERPFNLIPCEGCTVAMYCSGECMKQAFVRYHRYECSVIRDMWRIFTKIPVMALRTVTSAIASFNHDLYAMQKHLDDLDESKIDAFSMDWRKATPRDIYNTVHVLITNKEKRDPKDLAHRSFFSLIIYDLLIQRSELGLACDKDQGISAFLMELILKHLQTTPMNMHSQYFMEYQPKEEVYEIMNYASACFPLLSMINHSCAPNLTRVTLRDGRCAVVISRPIPKGGQLYDNYGQHHCLMPVRERRTKLLTQYKFICNCEACVNNYPLYSELPCIDVSRYGLIDTADIHATLVLHQPKTAAELLPKLCQYLNSIGYQYPRYESNLYAYYMYVSMDVENHPSPEYSPEDPCNLDNRQWLKLRHLERLNSEITHAEIGTGQMAEAFAERAMLSYDAGEDWWCLYNIDLVNCMTYIPLRLVEDVKKLYAYAYDRARGNFYPPLKYGCPLPLCYTVAIVAQSPLYGNHLRAGRNLSRGELVSREVPFVRLLMADNLLRCEYCLAYKPYVLIPCSCCSRVLYCSAKCNMRAFEEYHALECSCLGILRTHYSNLEHLAARLTIRAIRLFGGNLNLLLETVGQWSGRRQAPPSYNIPHGFETNQRTAYAMIYKLSTNRDRMNKRQLIMDAAKAIGIAKLLAPEMERLYGTKNDLGLQNALAELLVHHLQISRSNTLYLSRSPDDPEEVTPNSAGSKAFAAVLMSTGSIFNHSCVPNVYYLLETLGTVQFTANTDIRRESQLYINYGYVTAWSVTLGPDIDSDALAPSVWL</sequence>
<dbReference type="Pfam" id="PF01753">
    <property type="entry name" value="zf-MYND"/>
    <property type="match status" value="2"/>
</dbReference>
<keyword evidence="1" id="KW-0479">Metal-binding</keyword>
<dbReference type="STRING" id="41427.A0A182IZ54"/>
<dbReference type="GO" id="GO:0008757">
    <property type="term" value="F:S-adenosylmethionine-dependent methyltransferase activity"/>
    <property type="evidence" value="ECO:0007669"/>
    <property type="project" value="UniProtKB-ARBA"/>
</dbReference>
<evidence type="ECO:0000256" key="3">
    <source>
        <dbReference type="ARBA" id="ARBA00022833"/>
    </source>
</evidence>
<evidence type="ECO:0000256" key="2">
    <source>
        <dbReference type="ARBA" id="ARBA00022771"/>
    </source>
</evidence>
<evidence type="ECO:0000256" key="1">
    <source>
        <dbReference type="ARBA" id="ARBA00022723"/>
    </source>
</evidence>
<keyword evidence="2" id="KW-0863">Zinc-finger</keyword>
<dbReference type="AlphaFoldDB" id="A0A182IZ54"/>
<reference evidence="7" key="1">
    <citation type="submission" date="2022-08" db="UniProtKB">
        <authorList>
            <consortium name="EnsemblMetazoa"/>
        </authorList>
    </citation>
    <scope>IDENTIFICATION</scope>
    <source>
        <strain evidence="7">EBRO</strain>
    </source>
</reference>
<dbReference type="PANTHER" id="PTHR47111">
    <property type="entry name" value="BCDNA.LD29892"/>
    <property type="match status" value="1"/>
</dbReference>
<dbReference type="Pfam" id="PF00856">
    <property type="entry name" value="SET"/>
    <property type="match status" value="2"/>
</dbReference>
<dbReference type="PROSITE" id="PS01360">
    <property type="entry name" value="ZF_MYND_1"/>
    <property type="match status" value="2"/>
</dbReference>
<accession>A0A182IZ54</accession>
<dbReference type="Gene3D" id="1.10.220.160">
    <property type="match status" value="1"/>
</dbReference>
<evidence type="ECO:0000256" key="4">
    <source>
        <dbReference type="ARBA" id="ARBA00093423"/>
    </source>
</evidence>
<comment type="function">
    <text evidence="4">Protein-lysine N-methyltransferase. Monomethylates PRMT5, modulating its transcriptional activity. May also act as a histone methyltransferase. Plays a critical role in cardiac development. Acts as a key epigenetic regulator of gene expression during cardiac development via its dual activities as a methyltransferase and negative regulator of HDAC1.</text>
</comment>